<evidence type="ECO:0008006" key="3">
    <source>
        <dbReference type="Google" id="ProtNLM"/>
    </source>
</evidence>
<dbReference type="AlphaFoldDB" id="A0A550CS13"/>
<proteinExistence type="predicted"/>
<evidence type="ECO:0000313" key="1">
    <source>
        <dbReference type="EMBL" id="TRM67596.1"/>
    </source>
</evidence>
<dbReference type="OrthoDB" id="2856167at2759"/>
<organism evidence="1 2">
    <name type="scientific">Schizophyllum amplum</name>
    <dbReference type="NCBI Taxonomy" id="97359"/>
    <lineage>
        <taxon>Eukaryota</taxon>
        <taxon>Fungi</taxon>
        <taxon>Dikarya</taxon>
        <taxon>Basidiomycota</taxon>
        <taxon>Agaricomycotina</taxon>
        <taxon>Agaricomycetes</taxon>
        <taxon>Agaricomycetidae</taxon>
        <taxon>Agaricales</taxon>
        <taxon>Schizophyllaceae</taxon>
        <taxon>Schizophyllum</taxon>
    </lineage>
</organism>
<keyword evidence="2" id="KW-1185">Reference proteome</keyword>
<dbReference type="STRING" id="97359.A0A550CS13"/>
<dbReference type="EMBL" id="VDMD01000002">
    <property type="protein sequence ID" value="TRM67596.1"/>
    <property type="molecule type" value="Genomic_DNA"/>
</dbReference>
<dbReference type="Proteomes" id="UP000320762">
    <property type="component" value="Unassembled WGS sequence"/>
</dbReference>
<gene>
    <name evidence="1" type="ORF">BD626DRAFT_545001</name>
</gene>
<name>A0A550CS13_9AGAR</name>
<comment type="caution">
    <text evidence="1">The sequence shown here is derived from an EMBL/GenBank/DDBJ whole genome shotgun (WGS) entry which is preliminary data.</text>
</comment>
<reference evidence="1 2" key="1">
    <citation type="journal article" date="2019" name="New Phytol.">
        <title>Comparative genomics reveals unique wood-decay strategies and fruiting body development in the Schizophyllaceae.</title>
        <authorList>
            <person name="Almasi E."/>
            <person name="Sahu N."/>
            <person name="Krizsan K."/>
            <person name="Balint B."/>
            <person name="Kovacs G.M."/>
            <person name="Kiss B."/>
            <person name="Cseklye J."/>
            <person name="Drula E."/>
            <person name="Henrissat B."/>
            <person name="Nagy I."/>
            <person name="Chovatia M."/>
            <person name="Adam C."/>
            <person name="LaButti K."/>
            <person name="Lipzen A."/>
            <person name="Riley R."/>
            <person name="Grigoriev I.V."/>
            <person name="Nagy L.G."/>
        </authorList>
    </citation>
    <scope>NUCLEOTIDE SEQUENCE [LARGE SCALE GENOMIC DNA]</scope>
    <source>
        <strain evidence="1 2">NL-1724</strain>
    </source>
</reference>
<sequence length="429" mass="47601">MVQATLPLEIYDHIIGFLYDDKDELKRTALVCKSWLASSRFHLFYSVTLLPPTEAPSHSSRPSPCKILANMLVNSTSLSRCVKELSLHEGSRHGRLGWAWMETEPSLPKLLAAVRGSLVTLCIQADPRERPPLAIRLARFPESLLNLADRMVKRQTPFLNLQHLRLKGMTLPDVQTISTVVAAMPALKDLELVHIRAASPEVAPRTHVEAHPLARKAALQSLQIISRDAHGFIRDLLRQQTVYLFDLRSLAYTANMEDVDLVNEIIATCPNSLETIELFVSTPQGQAVQTLGLGNVPDLSRTSNIKKVILDGDIKPGVPDVVEFAFYMLATIPPADNVLEEVSLTVSIDCALPADAINAASQSFYRLDNCLAIKWQFPHLKRVRVDFRLYENDPGAPQAQPVEDLAAHFLICLAALETRGLLYVDVSSV</sequence>
<evidence type="ECO:0000313" key="2">
    <source>
        <dbReference type="Proteomes" id="UP000320762"/>
    </source>
</evidence>
<accession>A0A550CS13</accession>
<protein>
    <recommendedName>
        <fullName evidence="3">F-box domain-containing protein</fullName>
    </recommendedName>
</protein>
<dbReference type="InterPro" id="IPR036047">
    <property type="entry name" value="F-box-like_dom_sf"/>
</dbReference>
<dbReference type="SUPFAM" id="SSF81383">
    <property type="entry name" value="F-box domain"/>
    <property type="match status" value="1"/>
</dbReference>